<feature type="region of interest" description="Disordered" evidence="1">
    <location>
        <begin position="374"/>
        <end position="403"/>
    </location>
</feature>
<protein>
    <submittedName>
        <fullName evidence="2">Uncharacterized protein</fullName>
    </submittedName>
</protein>
<proteinExistence type="predicted"/>
<dbReference type="EMBL" id="JARBHB010000009">
    <property type="protein sequence ID" value="KAJ8875649.1"/>
    <property type="molecule type" value="Genomic_DNA"/>
</dbReference>
<keyword evidence="3" id="KW-1185">Reference proteome</keyword>
<dbReference type="Proteomes" id="UP001159363">
    <property type="component" value="Chromosome 8"/>
</dbReference>
<reference evidence="2 3" key="1">
    <citation type="submission" date="2023-02" db="EMBL/GenBank/DDBJ databases">
        <title>LHISI_Scaffold_Assembly.</title>
        <authorList>
            <person name="Stuart O.P."/>
            <person name="Cleave R."/>
            <person name="Magrath M.J.L."/>
            <person name="Mikheyev A.S."/>
        </authorList>
    </citation>
    <scope>NUCLEOTIDE SEQUENCE [LARGE SCALE GENOMIC DNA]</scope>
    <source>
        <strain evidence="2">Daus_M_001</strain>
        <tissue evidence="2">Leg muscle</tissue>
    </source>
</reference>
<sequence>MQTPAAHANINCANGEQHFGALSANQRLETYSPPGSSTNQERSALVLTLQVGASHAQVLVSKCCAAFRRMDVLTSKESYTTSHLNAHLFRNSIRKNNLSESMSLYYPCRFAPGFSQVGIVPDDATGRRVFSGFSGFPRSCIPALLHFTLISTSSALKTSWLRAYQISQLNNSLIYFVNVRVTTTDMLLKNKHRLADPRSLLEVDSTLRLFPLPFVSRISRASEKSEVTITFLPPRRAGFDSWRGLFGIFLRRNRSGRFRWSVGFLGDLPFVLTLLSDAAPYSPRFTFIGSQDLDIKSRPNPFTRSNIARDRNILRIDLRTYSPLPDYKGANPSFGATTCKLVKPERPFPRGHVILMARSSVDYRGIAGYDFQTTASTSPSDLQHRGTQATQGPFSGTSCSQSGNVHRPWSARFLDDLSVPPPLHFGAAPYSPRFTIGSLGLEISFRVRITAIRETITRATSTPSLLRARR</sequence>
<name>A0ABQ9GUJ2_9NEOP</name>
<organism evidence="2 3">
    <name type="scientific">Dryococelus australis</name>
    <dbReference type="NCBI Taxonomy" id="614101"/>
    <lineage>
        <taxon>Eukaryota</taxon>
        <taxon>Metazoa</taxon>
        <taxon>Ecdysozoa</taxon>
        <taxon>Arthropoda</taxon>
        <taxon>Hexapoda</taxon>
        <taxon>Insecta</taxon>
        <taxon>Pterygota</taxon>
        <taxon>Neoptera</taxon>
        <taxon>Polyneoptera</taxon>
        <taxon>Phasmatodea</taxon>
        <taxon>Verophasmatodea</taxon>
        <taxon>Anareolatae</taxon>
        <taxon>Phasmatidae</taxon>
        <taxon>Eurycanthinae</taxon>
        <taxon>Dryococelus</taxon>
    </lineage>
</organism>
<gene>
    <name evidence="2" type="ORF">PR048_023546</name>
</gene>
<evidence type="ECO:0000313" key="2">
    <source>
        <dbReference type="EMBL" id="KAJ8875649.1"/>
    </source>
</evidence>
<comment type="caution">
    <text evidence="2">The sequence shown here is derived from an EMBL/GenBank/DDBJ whole genome shotgun (WGS) entry which is preliminary data.</text>
</comment>
<evidence type="ECO:0000313" key="3">
    <source>
        <dbReference type="Proteomes" id="UP001159363"/>
    </source>
</evidence>
<accession>A0ABQ9GUJ2</accession>
<evidence type="ECO:0000256" key="1">
    <source>
        <dbReference type="SAM" id="MobiDB-lite"/>
    </source>
</evidence>